<feature type="compositionally biased region" description="Pro residues" evidence="1">
    <location>
        <begin position="573"/>
        <end position="583"/>
    </location>
</feature>
<dbReference type="AlphaFoldDB" id="A0A401GEI9"/>
<comment type="caution">
    <text evidence="2">The sequence shown here is derived from an EMBL/GenBank/DDBJ whole genome shotgun (WGS) entry which is preliminary data.</text>
</comment>
<feature type="compositionally biased region" description="Pro residues" evidence="1">
    <location>
        <begin position="518"/>
        <end position="541"/>
    </location>
</feature>
<dbReference type="Proteomes" id="UP000287166">
    <property type="component" value="Unassembled WGS sequence"/>
</dbReference>
<dbReference type="EMBL" id="BFAD01000003">
    <property type="protein sequence ID" value="GBE80598.1"/>
    <property type="molecule type" value="Genomic_DNA"/>
</dbReference>
<dbReference type="RefSeq" id="XP_027611511.1">
    <property type="nucleotide sequence ID" value="XM_027755710.1"/>
</dbReference>
<protein>
    <submittedName>
        <fullName evidence="2">Uncharacterized protein</fullName>
    </submittedName>
</protein>
<dbReference type="InParanoid" id="A0A401GEI9"/>
<feature type="region of interest" description="Disordered" evidence="1">
    <location>
        <begin position="653"/>
        <end position="687"/>
    </location>
</feature>
<reference evidence="2 3" key="1">
    <citation type="journal article" date="2018" name="Sci. Rep.">
        <title>Genome sequence of the cauliflower mushroom Sparassis crispa (Hanabiratake) and its association with beneficial usage.</title>
        <authorList>
            <person name="Kiyama R."/>
            <person name="Furutani Y."/>
            <person name="Kawaguchi K."/>
            <person name="Nakanishi T."/>
        </authorList>
    </citation>
    <scope>NUCLEOTIDE SEQUENCE [LARGE SCALE GENOMIC DNA]</scope>
</reference>
<evidence type="ECO:0000313" key="3">
    <source>
        <dbReference type="Proteomes" id="UP000287166"/>
    </source>
</evidence>
<feature type="compositionally biased region" description="Low complexity" evidence="1">
    <location>
        <begin position="334"/>
        <end position="356"/>
    </location>
</feature>
<accession>A0A401GEI9</accession>
<feature type="compositionally biased region" description="Low complexity" evidence="1">
    <location>
        <begin position="282"/>
        <end position="306"/>
    </location>
</feature>
<gene>
    <name evidence="2" type="ORF">SCP_0303130</name>
</gene>
<dbReference type="GeneID" id="38777515"/>
<keyword evidence="3" id="KW-1185">Reference proteome</keyword>
<proteinExistence type="predicted"/>
<feature type="compositionally biased region" description="Basic and acidic residues" evidence="1">
    <location>
        <begin position="656"/>
        <end position="668"/>
    </location>
</feature>
<feature type="compositionally biased region" description="Pro residues" evidence="1">
    <location>
        <begin position="469"/>
        <end position="481"/>
    </location>
</feature>
<feature type="compositionally biased region" description="Low complexity" evidence="1">
    <location>
        <begin position="438"/>
        <end position="468"/>
    </location>
</feature>
<feature type="region of interest" description="Disordered" evidence="1">
    <location>
        <begin position="1"/>
        <end position="68"/>
    </location>
</feature>
<sequence>MAGTITPFPLDDSPSARPSSPRRSLSLQPVLRLFDREDSLGMQPRTARPASVSARPSTSPSEPKPFLTLKLSSPSFLDTVIKDDGTKEPLYIVQTAGELTSVHRLDKVRRVATRAAAVQWPPNIIDVAKTKGKGRSGKSIQLAGSWRDAEDFLRLGPLGNLTSRKFTIPQCPHSLKWKFFPGNSYFCTTSGVKGPVAVLDPSVKGSAPRLHIYQTLLPASAPTGAGGVPLVVVDHLVLTALLLSTSTQEWLDRQPGAPLPGESHPIVQRWLEIIRSPPGPASPSSSALSSGSGSGSTRSSSGMSPGVGSTPTLGTLAEAEREEQTSPVVPFPLSPSEMGSSSGSGSNSNSNSNHSNTHAHSKSRSSFERVLPETPLPQYDFSLAPYDLPPPLPPPPPPSPPSGATSRFVIANPSRPCSPLSDGRSPSPPTPYYSFADPYYASSSSKHPYSSWSPQSYSSAPSSVSSPTSPGPRRLPTPPVPAVASAYPFPPSVSGLVPRAGATSPTPTLSRVLLHSQLPPPAPPPPQDLPLPPKLPPPPSSLPGSSMHPHPLPRIPIDTPLPYAAHPRTFSLPPMPSYPPPARPDGSASPSPEKRGARSRSRPLPDPNDLALRAMAISDGASVPGHLQAITNGPHVDAGRVRVPYGVPAAYSPESAEVRDGEAAEDHLPPPAYDAIDFGRRTGMRRR</sequence>
<feature type="compositionally biased region" description="Low complexity" evidence="1">
    <location>
        <begin position="13"/>
        <end position="32"/>
    </location>
</feature>
<evidence type="ECO:0000313" key="2">
    <source>
        <dbReference type="EMBL" id="GBE80598.1"/>
    </source>
</evidence>
<feature type="compositionally biased region" description="Pro residues" evidence="1">
    <location>
        <begin position="387"/>
        <end position="401"/>
    </location>
</feature>
<feature type="region of interest" description="Disordered" evidence="1">
    <location>
        <begin position="275"/>
        <end position="609"/>
    </location>
</feature>
<evidence type="ECO:0000256" key="1">
    <source>
        <dbReference type="SAM" id="MobiDB-lite"/>
    </source>
</evidence>
<organism evidence="2 3">
    <name type="scientific">Sparassis crispa</name>
    <dbReference type="NCBI Taxonomy" id="139825"/>
    <lineage>
        <taxon>Eukaryota</taxon>
        <taxon>Fungi</taxon>
        <taxon>Dikarya</taxon>
        <taxon>Basidiomycota</taxon>
        <taxon>Agaricomycotina</taxon>
        <taxon>Agaricomycetes</taxon>
        <taxon>Polyporales</taxon>
        <taxon>Sparassidaceae</taxon>
        <taxon>Sparassis</taxon>
    </lineage>
</organism>
<dbReference type="OrthoDB" id="3270497at2759"/>
<name>A0A401GEI9_9APHY</name>